<gene>
    <name evidence="4" type="ORF">IT779_16010</name>
</gene>
<sequence>MKIRATGRSGLRRSRLAAVVGAVALVSGVVAGTVQAAPVTTTPSTTAPSTSAAPPAAKPAGQALTEQDLVDTINADGKAKAVAESGSASGSSSGSASSSASDTVGYGPEMTAWTAAYVHGLSNPNVAPPGTNDWKCKPTAAHPRPVIAVHGTFLSAYNTYAYMSKPIKDAGFCVFTFNYGKSDLLQGGGIGALLPGTYGTGDIPTSAKQLGIFVDRVLAATGASKVDLIGHSQGGSMSSYYTKYENGASKVQNLIALGATFHGTDLDGIAGLGRAINNIGIDVLGIAQLLVGQSGIQQTIGSDFIKKLNANGDTVSGIEYTVIGTRNDEITTPWDSTFLKAGPGATVHNITLQDGCGDDGSDHLTMMYSPRALSIVLRALDPAANPNLKCTFNPWLIGGGGRL</sequence>
<evidence type="ECO:0000256" key="2">
    <source>
        <dbReference type="SAM" id="SignalP"/>
    </source>
</evidence>
<accession>A0A931IC12</accession>
<dbReference type="EMBL" id="JADMLG010000006">
    <property type="protein sequence ID" value="MBH0777781.1"/>
    <property type="molecule type" value="Genomic_DNA"/>
</dbReference>
<feature type="domain" description="AB hydrolase-1" evidence="3">
    <location>
        <begin position="145"/>
        <end position="265"/>
    </location>
</feature>
<dbReference type="Gene3D" id="3.40.50.1820">
    <property type="entry name" value="alpha/beta hydrolase"/>
    <property type="match status" value="1"/>
</dbReference>
<feature type="signal peptide" evidence="2">
    <location>
        <begin position="1"/>
        <end position="36"/>
    </location>
</feature>
<keyword evidence="4" id="KW-0378">Hydrolase</keyword>
<organism evidence="4 5">
    <name type="scientific">Nocardia bovistercoris</name>
    <dbReference type="NCBI Taxonomy" id="2785916"/>
    <lineage>
        <taxon>Bacteria</taxon>
        <taxon>Bacillati</taxon>
        <taxon>Actinomycetota</taxon>
        <taxon>Actinomycetes</taxon>
        <taxon>Mycobacteriales</taxon>
        <taxon>Nocardiaceae</taxon>
        <taxon>Nocardia</taxon>
    </lineage>
</organism>
<feature type="region of interest" description="Disordered" evidence="1">
    <location>
        <begin position="39"/>
        <end position="62"/>
    </location>
</feature>
<dbReference type="InterPro" id="IPR053228">
    <property type="entry name" value="Stereospecific_Lipase"/>
</dbReference>
<dbReference type="SUPFAM" id="SSF53474">
    <property type="entry name" value="alpha/beta-Hydrolases"/>
    <property type="match status" value="1"/>
</dbReference>
<keyword evidence="5" id="KW-1185">Reference proteome</keyword>
<name>A0A931IC12_9NOCA</name>
<dbReference type="AlphaFoldDB" id="A0A931IC12"/>
<protein>
    <submittedName>
        <fullName evidence="4">Alpha/beta fold hydrolase</fullName>
    </submittedName>
</protein>
<dbReference type="InterPro" id="IPR029058">
    <property type="entry name" value="AB_hydrolase_fold"/>
</dbReference>
<dbReference type="PANTHER" id="PTHR37574">
    <property type="entry name" value="LIPASE B"/>
    <property type="match status" value="1"/>
</dbReference>
<keyword evidence="2" id="KW-0732">Signal</keyword>
<dbReference type="InterPro" id="IPR000073">
    <property type="entry name" value="AB_hydrolase_1"/>
</dbReference>
<evidence type="ECO:0000313" key="4">
    <source>
        <dbReference type="EMBL" id="MBH0777781.1"/>
    </source>
</evidence>
<dbReference type="RefSeq" id="WP_196150115.1">
    <property type="nucleotide sequence ID" value="NZ_JADMLG010000006.1"/>
</dbReference>
<feature type="compositionally biased region" description="Low complexity" evidence="1">
    <location>
        <begin position="85"/>
        <end position="101"/>
    </location>
</feature>
<feature type="region of interest" description="Disordered" evidence="1">
    <location>
        <begin position="84"/>
        <end position="103"/>
    </location>
</feature>
<proteinExistence type="predicted"/>
<dbReference type="GO" id="GO:0016787">
    <property type="term" value="F:hydrolase activity"/>
    <property type="evidence" value="ECO:0007669"/>
    <property type="project" value="UniProtKB-KW"/>
</dbReference>
<evidence type="ECO:0000313" key="5">
    <source>
        <dbReference type="Proteomes" id="UP000655751"/>
    </source>
</evidence>
<dbReference type="Pfam" id="PF00561">
    <property type="entry name" value="Abhydrolase_1"/>
    <property type="match status" value="1"/>
</dbReference>
<evidence type="ECO:0000259" key="3">
    <source>
        <dbReference type="Pfam" id="PF00561"/>
    </source>
</evidence>
<dbReference type="Proteomes" id="UP000655751">
    <property type="component" value="Unassembled WGS sequence"/>
</dbReference>
<dbReference type="PANTHER" id="PTHR37574:SF1">
    <property type="entry name" value="LIPASE B"/>
    <property type="match status" value="1"/>
</dbReference>
<reference evidence="4" key="1">
    <citation type="submission" date="2020-11" db="EMBL/GenBank/DDBJ databases">
        <title>Nocardia NEAU-351.nov., a novel actinomycete isolated from the cow dung.</title>
        <authorList>
            <person name="Zhang X."/>
        </authorList>
    </citation>
    <scope>NUCLEOTIDE SEQUENCE</scope>
    <source>
        <strain evidence="4">NEAU-351</strain>
    </source>
</reference>
<comment type="caution">
    <text evidence="4">The sequence shown here is derived from an EMBL/GenBank/DDBJ whole genome shotgun (WGS) entry which is preliminary data.</text>
</comment>
<feature type="chain" id="PRO_5037219916" evidence="2">
    <location>
        <begin position="37"/>
        <end position="403"/>
    </location>
</feature>
<evidence type="ECO:0000256" key="1">
    <source>
        <dbReference type="SAM" id="MobiDB-lite"/>
    </source>
</evidence>